<name>A0A412G6M1_9FIRM</name>
<gene>
    <name evidence="2" type="ORF">DWY25_01190</name>
</gene>
<evidence type="ECO:0000259" key="1">
    <source>
        <dbReference type="PROSITE" id="PS50887"/>
    </source>
</evidence>
<reference evidence="2 3" key="1">
    <citation type="submission" date="2018-08" db="EMBL/GenBank/DDBJ databases">
        <title>A genome reference for cultivated species of the human gut microbiota.</title>
        <authorList>
            <person name="Zou Y."/>
            <person name="Xue W."/>
            <person name="Luo G."/>
        </authorList>
    </citation>
    <scope>NUCLEOTIDE SEQUENCE [LARGE SCALE GENOMIC DNA]</scope>
    <source>
        <strain evidence="2 3">AF24-29</strain>
    </source>
</reference>
<keyword evidence="3" id="KW-1185">Reference proteome</keyword>
<dbReference type="FunFam" id="3.30.70.270:FF:000001">
    <property type="entry name" value="Diguanylate cyclase domain protein"/>
    <property type="match status" value="1"/>
</dbReference>
<organism evidence="2 3">
    <name type="scientific">Holdemania filiformis</name>
    <dbReference type="NCBI Taxonomy" id="61171"/>
    <lineage>
        <taxon>Bacteria</taxon>
        <taxon>Bacillati</taxon>
        <taxon>Bacillota</taxon>
        <taxon>Erysipelotrichia</taxon>
        <taxon>Erysipelotrichales</taxon>
        <taxon>Erysipelotrichaceae</taxon>
        <taxon>Holdemania</taxon>
    </lineage>
</organism>
<sequence length="290" mass="34071">MMFDLEKADQFIQKQIQTHPLFEYYRIVDVNKYEVYEWKKSQLVANGEHCFQVWSRNCACRNCVSRLAVDENRPIIKMETTQDNRIFLIESVPLRELGDHYAMELIREVTDNLLFTDPDHKNNVMLTDIIYKMNELSTHDSYTGLYNKRFMEHELKRDISEWKEEKPLTIALLDIDQFKAVNDTYGHLMGDRVILALSEALKACAESHNGWACRVGGDEFLIAFNGLNQNQAAQVIQTFRQEMAQLQFSEAARNYHMSISVGIVEYKPEIQDWETWFTLADQAMYQNKQK</sequence>
<accession>A0A412G6M1</accession>
<dbReference type="AlphaFoldDB" id="A0A412G6M1"/>
<dbReference type="CDD" id="cd01949">
    <property type="entry name" value="GGDEF"/>
    <property type="match status" value="1"/>
</dbReference>
<dbReference type="SMART" id="SM00267">
    <property type="entry name" value="GGDEF"/>
    <property type="match status" value="1"/>
</dbReference>
<proteinExistence type="predicted"/>
<dbReference type="GO" id="GO:0052621">
    <property type="term" value="F:diguanylate cyclase activity"/>
    <property type="evidence" value="ECO:0007669"/>
    <property type="project" value="TreeGrafter"/>
</dbReference>
<comment type="caution">
    <text evidence="2">The sequence shown here is derived from an EMBL/GenBank/DDBJ whole genome shotgun (WGS) entry which is preliminary data.</text>
</comment>
<dbReference type="InterPro" id="IPR050469">
    <property type="entry name" value="Diguanylate_Cyclase"/>
</dbReference>
<dbReference type="PANTHER" id="PTHR45138">
    <property type="entry name" value="REGULATORY COMPONENTS OF SENSORY TRANSDUCTION SYSTEM"/>
    <property type="match status" value="1"/>
</dbReference>
<dbReference type="InterPro" id="IPR043128">
    <property type="entry name" value="Rev_trsase/Diguanyl_cyclase"/>
</dbReference>
<dbReference type="Pfam" id="PF00990">
    <property type="entry name" value="GGDEF"/>
    <property type="match status" value="1"/>
</dbReference>
<dbReference type="EMBL" id="QRUP01000001">
    <property type="protein sequence ID" value="RGR76938.1"/>
    <property type="molecule type" value="Genomic_DNA"/>
</dbReference>
<dbReference type="Proteomes" id="UP000284178">
    <property type="component" value="Unassembled WGS sequence"/>
</dbReference>
<dbReference type="PROSITE" id="PS50887">
    <property type="entry name" value="GGDEF"/>
    <property type="match status" value="1"/>
</dbReference>
<feature type="domain" description="GGDEF" evidence="1">
    <location>
        <begin position="166"/>
        <end position="290"/>
    </location>
</feature>
<dbReference type="PANTHER" id="PTHR45138:SF9">
    <property type="entry name" value="DIGUANYLATE CYCLASE DGCM-RELATED"/>
    <property type="match status" value="1"/>
</dbReference>
<dbReference type="SUPFAM" id="SSF55073">
    <property type="entry name" value="Nucleotide cyclase"/>
    <property type="match status" value="1"/>
</dbReference>
<dbReference type="Gene3D" id="3.30.70.270">
    <property type="match status" value="1"/>
</dbReference>
<protein>
    <submittedName>
        <fullName evidence="2">GGDEF domain-containing protein</fullName>
    </submittedName>
</protein>
<dbReference type="NCBIfam" id="TIGR00254">
    <property type="entry name" value="GGDEF"/>
    <property type="match status" value="1"/>
</dbReference>
<dbReference type="InterPro" id="IPR000160">
    <property type="entry name" value="GGDEF_dom"/>
</dbReference>
<evidence type="ECO:0000313" key="3">
    <source>
        <dbReference type="Proteomes" id="UP000284178"/>
    </source>
</evidence>
<dbReference type="InterPro" id="IPR029787">
    <property type="entry name" value="Nucleotide_cyclase"/>
</dbReference>
<evidence type="ECO:0000313" key="2">
    <source>
        <dbReference type="EMBL" id="RGR76938.1"/>
    </source>
</evidence>